<feature type="transmembrane region" description="Helical" evidence="8">
    <location>
        <begin position="131"/>
        <end position="157"/>
    </location>
</feature>
<dbReference type="OrthoDB" id="1522504at2"/>
<dbReference type="Proteomes" id="UP000244450">
    <property type="component" value="Unassembled WGS sequence"/>
</dbReference>
<evidence type="ECO:0000256" key="3">
    <source>
        <dbReference type="ARBA" id="ARBA00022553"/>
    </source>
</evidence>
<dbReference type="EC" id="2.7.13.3" evidence="2"/>
<dbReference type="SMART" id="SM00388">
    <property type="entry name" value="HisKA"/>
    <property type="match status" value="1"/>
</dbReference>
<name>A0A2T7BCT4_9BACT</name>
<keyword evidence="8" id="KW-0472">Membrane</keyword>
<evidence type="ECO:0000256" key="2">
    <source>
        <dbReference type="ARBA" id="ARBA00012438"/>
    </source>
</evidence>
<dbReference type="InterPro" id="IPR003661">
    <property type="entry name" value="HisK_dim/P_dom"/>
</dbReference>
<dbReference type="GO" id="GO:0000155">
    <property type="term" value="F:phosphorelay sensor kinase activity"/>
    <property type="evidence" value="ECO:0007669"/>
    <property type="project" value="InterPro"/>
</dbReference>
<dbReference type="EMBL" id="QCYK01000003">
    <property type="protein sequence ID" value="PUZ22904.1"/>
    <property type="molecule type" value="Genomic_DNA"/>
</dbReference>
<feature type="transmembrane region" description="Helical" evidence="8">
    <location>
        <begin position="7"/>
        <end position="27"/>
    </location>
</feature>
<protein>
    <recommendedName>
        <fullName evidence="2">histidine kinase</fullName>
        <ecNumber evidence="2">2.7.13.3</ecNumber>
    </recommendedName>
</protein>
<dbReference type="SUPFAM" id="SSF55874">
    <property type="entry name" value="ATPase domain of HSP90 chaperone/DNA topoisomerase II/histidine kinase"/>
    <property type="match status" value="1"/>
</dbReference>
<dbReference type="InterPro" id="IPR003594">
    <property type="entry name" value="HATPase_dom"/>
</dbReference>
<dbReference type="GO" id="GO:0005886">
    <property type="term" value="C:plasma membrane"/>
    <property type="evidence" value="ECO:0007669"/>
    <property type="project" value="TreeGrafter"/>
</dbReference>
<accession>A0A2T7BCT4</accession>
<reference evidence="10 11" key="1">
    <citation type="submission" date="2018-04" db="EMBL/GenBank/DDBJ databases">
        <title>Chitinophaga fuyangensis sp. nov., isolated from soil in a chemical factory.</title>
        <authorList>
            <person name="Chen K."/>
        </authorList>
    </citation>
    <scope>NUCLEOTIDE SEQUENCE [LARGE SCALE GENOMIC DNA]</scope>
    <source>
        <strain evidence="10 11">LY-1</strain>
    </source>
</reference>
<keyword evidence="4" id="KW-0808">Transferase</keyword>
<evidence type="ECO:0000256" key="4">
    <source>
        <dbReference type="ARBA" id="ARBA00022679"/>
    </source>
</evidence>
<dbReference type="PANTHER" id="PTHR45436:SF5">
    <property type="entry name" value="SENSOR HISTIDINE KINASE TRCS"/>
    <property type="match status" value="1"/>
</dbReference>
<dbReference type="PROSITE" id="PS50109">
    <property type="entry name" value="HIS_KIN"/>
    <property type="match status" value="1"/>
</dbReference>
<dbReference type="InterPro" id="IPR005467">
    <property type="entry name" value="His_kinase_dom"/>
</dbReference>
<evidence type="ECO:0000259" key="9">
    <source>
        <dbReference type="PROSITE" id="PS50109"/>
    </source>
</evidence>
<evidence type="ECO:0000313" key="11">
    <source>
        <dbReference type="Proteomes" id="UP000244450"/>
    </source>
</evidence>
<dbReference type="Gene3D" id="1.10.287.130">
    <property type="match status" value="1"/>
</dbReference>
<dbReference type="Pfam" id="PF00512">
    <property type="entry name" value="HisKA"/>
    <property type="match status" value="1"/>
</dbReference>
<feature type="domain" description="Histidine kinase" evidence="9">
    <location>
        <begin position="220"/>
        <end position="408"/>
    </location>
</feature>
<evidence type="ECO:0000313" key="10">
    <source>
        <dbReference type="EMBL" id="PUZ22904.1"/>
    </source>
</evidence>
<dbReference type="CDD" id="cd00082">
    <property type="entry name" value="HisKA"/>
    <property type="match status" value="1"/>
</dbReference>
<evidence type="ECO:0000256" key="5">
    <source>
        <dbReference type="ARBA" id="ARBA00022692"/>
    </source>
</evidence>
<evidence type="ECO:0000256" key="6">
    <source>
        <dbReference type="ARBA" id="ARBA00022777"/>
    </source>
</evidence>
<dbReference type="RefSeq" id="WP_108688648.1">
    <property type="nucleotide sequence ID" value="NZ_QCYK01000003.1"/>
</dbReference>
<proteinExistence type="predicted"/>
<dbReference type="AlphaFoldDB" id="A0A2T7BCT4"/>
<comment type="caution">
    <text evidence="10">The sequence shown here is derived from an EMBL/GenBank/DDBJ whole genome shotgun (WGS) entry which is preliminary data.</text>
</comment>
<evidence type="ECO:0000256" key="7">
    <source>
        <dbReference type="ARBA" id="ARBA00022989"/>
    </source>
</evidence>
<dbReference type="Gene3D" id="3.30.565.10">
    <property type="entry name" value="Histidine kinase-like ATPase, C-terminal domain"/>
    <property type="match status" value="1"/>
</dbReference>
<keyword evidence="5 8" id="KW-0812">Transmembrane</keyword>
<comment type="catalytic activity">
    <reaction evidence="1">
        <text>ATP + protein L-histidine = ADP + protein N-phospho-L-histidine.</text>
        <dbReference type="EC" id="2.7.13.3"/>
    </reaction>
</comment>
<organism evidence="10 11">
    <name type="scientific">Chitinophaga parva</name>
    <dbReference type="NCBI Taxonomy" id="2169414"/>
    <lineage>
        <taxon>Bacteria</taxon>
        <taxon>Pseudomonadati</taxon>
        <taxon>Bacteroidota</taxon>
        <taxon>Chitinophagia</taxon>
        <taxon>Chitinophagales</taxon>
        <taxon>Chitinophagaceae</taxon>
        <taxon>Chitinophaga</taxon>
    </lineage>
</organism>
<keyword evidence="7 8" id="KW-1133">Transmembrane helix</keyword>
<keyword evidence="6" id="KW-0418">Kinase</keyword>
<keyword evidence="3" id="KW-0597">Phosphoprotein</keyword>
<dbReference type="InterPro" id="IPR036097">
    <property type="entry name" value="HisK_dim/P_sf"/>
</dbReference>
<dbReference type="InterPro" id="IPR036890">
    <property type="entry name" value="HATPase_C_sf"/>
</dbReference>
<gene>
    <name evidence="10" type="ORF">DCC81_21030</name>
</gene>
<dbReference type="SUPFAM" id="SSF47384">
    <property type="entry name" value="Homodimeric domain of signal transducing histidine kinase"/>
    <property type="match status" value="1"/>
</dbReference>
<dbReference type="Pfam" id="PF02518">
    <property type="entry name" value="HATPase_c"/>
    <property type="match status" value="1"/>
</dbReference>
<evidence type="ECO:0000256" key="8">
    <source>
        <dbReference type="SAM" id="Phobius"/>
    </source>
</evidence>
<keyword evidence="11" id="KW-1185">Reference proteome</keyword>
<dbReference type="PANTHER" id="PTHR45436">
    <property type="entry name" value="SENSOR HISTIDINE KINASE YKOH"/>
    <property type="match status" value="1"/>
</dbReference>
<sequence length="424" mass="48651">MRLLTKTTLYFSLLLAPLMAGAGFVLYKQLNNQLEHETDEELENDSRYWRRYLASPDLDPAVLNIHTQPFDIAPAGPADHHQHFGKTHDVMLFQEVDDEDVPFRERKELVTVQGKDYVLTMRRSLLEKEDWFSNIGMAMAFIFMALLGCILLLNWALSRRMWSPFYRTLESMQQLQLEQLGQLTLAPSNTQEFRRLNNALSQMTARIHRDYQAMKSLTEDAAHEMQTPLAIAQQQLELFMQDPSLTQGQGQAVLQTSDALQRLSRLTHNLLFLAKIENHQYATENTISLEAVIRKYLQLFDLQLQERQIAVRLDIQSPRALPLHPVLADTLVSNLLGNAIKYNQANGEIIITLDAHHFAVQNTSDLPALPVSHQFERFKKYHAYAQDSNGLGLAIVARICEAQGWKFGYHYAEGLHCFEVQFLS</sequence>
<dbReference type="InterPro" id="IPR050428">
    <property type="entry name" value="TCS_sensor_his_kinase"/>
</dbReference>
<evidence type="ECO:0000256" key="1">
    <source>
        <dbReference type="ARBA" id="ARBA00000085"/>
    </source>
</evidence>